<keyword evidence="2" id="KW-1185">Reference proteome</keyword>
<gene>
    <name evidence="1" type="ORF">QBC34DRAFT_478350</name>
</gene>
<evidence type="ECO:0000313" key="1">
    <source>
        <dbReference type="EMBL" id="KAK4443182.1"/>
    </source>
</evidence>
<organism evidence="1 2">
    <name type="scientific">Podospora aff. communis PSN243</name>
    <dbReference type="NCBI Taxonomy" id="3040156"/>
    <lineage>
        <taxon>Eukaryota</taxon>
        <taxon>Fungi</taxon>
        <taxon>Dikarya</taxon>
        <taxon>Ascomycota</taxon>
        <taxon>Pezizomycotina</taxon>
        <taxon>Sordariomycetes</taxon>
        <taxon>Sordariomycetidae</taxon>
        <taxon>Sordariales</taxon>
        <taxon>Podosporaceae</taxon>
        <taxon>Podospora</taxon>
    </lineage>
</organism>
<dbReference type="Proteomes" id="UP001321760">
    <property type="component" value="Unassembled WGS sequence"/>
</dbReference>
<sequence length="159" mass="18016">MESTLSMAFCVQMYNLADRNMVPALKDITKVHFKAAIKSGWATDDFLLVVADVYKLTPEADRGLRDLVVDISHANLEELTANARFRRLIVEIPQFYSDMSIAQAIAPKTLSRDKGDGGCTERYRCPNCATTNRLTWNTGVYFYCVRCGVKRSDWGSYRL</sequence>
<accession>A0AAV9G700</accession>
<dbReference type="AlphaFoldDB" id="A0AAV9G700"/>
<evidence type="ECO:0000313" key="2">
    <source>
        <dbReference type="Proteomes" id="UP001321760"/>
    </source>
</evidence>
<reference evidence="1" key="2">
    <citation type="submission" date="2023-05" db="EMBL/GenBank/DDBJ databases">
        <authorList>
            <consortium name="Lawrence Berkeley National Laboratory"/>
            <person name="Steindorff A."/>
            <person name="Hensen N."/>
            <person name="Bonometti L."/>
            <person name="Westerberg I."/>
            <person name="Brannstrom I.O."/>
            <person name="Guillou S."/>
            <person name="Cros-Aarteil S."/>
            <person name="Calhoun S."/>
            <person name="Haridas S."/>
            <person name="Kuo A."/>
            <person name="Mondo S."/>
            <person name="Pangilinan J."/>
            <person name="Riley R."/>
            <person name="Labutti K."/>
            <person name="Andreopoulos B."/>
            <person name="Lipzen A."/>
            <person name="Chen C."/>
            <person name="Yanf M."/>
            <person name="Daum C."/>
            <person name="Ng V."/>
            <person name="Clum A."/>
            <person name="Ohm R."/>
            <person name="Martin F."/>
            <person name="Silar P."/>
            <person name="Natvig D."/>
            <person name="Lalanne C."/>
            <person name="Gautier V."/>
            <person name="Ament-Velasquez S.L."/>
            <person name="Kruys A."/>
            <person name="Hutchinson M.I."/>
            <person name="Powell A.J."/>
            <person name="Barry K."/>
            <person name="Miller A.N."/>
            <person name="Grigoriev I.V."/>
            <person name="Debuchy R."/>
            <person name="Gladieux P."/>
            <person name="Thoren M.H."/>
            <person name="Johannesson H."/>
        </authorList>
    </citation>
    <scope>NUCLEOTIDE SEQUENCE</scope>
    <source>
        <strain evidence="1">PSN243</strain>
    </source>
</reference>
<name>A0AAV9G700_9PEZI</name>
<proteinExistence type="predicted"/>
<protein>
    <submittedName>
        <fullName evidence="1">Uncharacterized protein</fullName>
    </submittedName>
</protein>
<comment type="caution">
    <text evidence="1">The sequence shown here is derived from an EMBL/GenBank/DDBJ whole genome shotgun (WGS) entry which is preliminary data.</text>
</comment>
<dbReference type="EMBL" id="MU865998">
    <property type="protein sequence ID" value="KAK4443182.1"/>
    <property type="molecule type" value="Genomic_DNA"/>
</dbReference>
<reference evidence="1" key="1">
    <citation type="journal article" date="2023" name="Mol. Phylogenet. Evol.">
        <title>Genome-scale phylogeny and comparative genomics of the fungal order Sordariales.</title>
        <authorList>
            <person name="Hensen N."/>
            <person name="Bonometti L."/>
            <person name="Westerberg I."/>
            <person name="Brannstrom I.O."/>
            <person name="Guillou S."/>
            <person name="Cros-Aarteil S."/>
            <person name="Calhoun S."/>
            <person name="Haridas S."/>
            <person name="Kuo A."/>
            <person name="Mondo S."/>
            <person name="Pangilinan J."/>
            <person name="Riley R."/>
            <person name="LaButti K."/>
            <person name="Andreopoulos B."/>
            <person name="Lipzen A."/>
            <person name="Chen C."/>
            <person name="Yan M."/>
            <person name="Daum C."/>
            <person name="Ng V."/>
            <person name="Clum A."/>
            <person name="Steindorff A."/>
            <person name="Ohm R.A."/>
            <person name="Martin F."/>
            <person name="Silar P."/>
            <person name="Natvig D.O."/>
            <person name="Lalanne C."/>
            <person name="Gautier V."/>
            <person name="Ament-Velasquez S.L."/>
            <person name="Kruys A."/>
            <person name="Hutchinson M.I."/>
            <person name="Powell A.J."/>
            <person name="Barry K."/>
            <person name="Miller A.N."/>
            <person name="Grigoriev I.V."/>
            <person name="Debuchy R."/>
            <person name="Gladieux P."/>
            <person name="Hiltunen Thoren M."/>
            <person name="Johannesson H."/>
        </authorList>
    </citation>
    <scope>NUCLEOTIDE SEQUENCE</scope>
    <source>
        <strain evidence="1">PSN243</strain>
    </source>
</reference>